<dbReference type="AlphaFoldDB" id="A0A0L6U975"/>
<feature type="non-terminal residue" evidence="2">
    <location>
        <position position="116"/>
    </location>
</feature>
<feature type="region of interest" description="Disordered" evidence="1">
    <location>
        <begin position="1"/>
        <end position="43"/>
    </location>
</feature>
<proteinExistence type="predicted"/>
<reference evidence="2 3" key="1">
    <citation type="submission" date="2015-08" db="EMBL/GenBank/DDBJ databases">
        <title>Next Generation Sequencing and Analysis of the Genome of Puccinia sorghi L Schw, the Causal Agent of Maize Common Rust.</title>
        <authorList>
            <person name="Rochi L."/>
            <person name="Burguener G."/>
            <person name="Darino M."/>
            <person name="Turjanski A."/>
            <person name="Kreff E."/>
            <person name="Dieguez M.J."/>
            <person name="Sacco F."/>
        </authorList>
    </citation>
    <scope>NUCLEOTIDE SEQUENCE [LARGE SCALE GENOMIC DNA]</scope>
    <source>
        <strain evidence="2 3">RO10H11247</strain>
    </source>
</reference>
<sequence length="116" mass="13413">LPPCTRKKPLAPRNQPQEDSHPTKFHENRGYNSSEDDATDKTAGHLKKDDHFVIIKWLKIEWNYNSHFELGRLLLSGVQPNSKELFKMRKNPAQLPAFDMQHAPAKLTSKLYLFAC</sequence>
<gene>
    <name evidence="2" type="ORF">VP01_8523g1</name>
</gene>
<comment type="caution">
    <text evidence="2">The sequence shown here is derived from an EMBL/GenBank/DDBJ whole genome shotgun (WGS) entry which is preliminary data.</text>
</comment>
<feature type="compositionally biased region" description="Basic residues" evidence="1">
    <location>
        <begin position="1"/>
        <end position="10"/>
    </location>
</feature>
<feature type="compositionally biased region" description="Basic and acidic residues" evidence="1">
    <location>
        <begin position="16"/>
        <end position="29"/>
    </location>
</feature>
<dbReference type="EMBL" id="LAVV01014075">
    <property type="protein sequence ID" value="KNZ45061.1"/>
    <property type="molecule type" value="Genomic_DNA"/>
</dbReference>
<feature type="non-terminal residue" evidence="2">
    <location>
        <position position="1"/>
    </location>
</feature>
<keyword evidence="3" id="KW-1185">Reference proteome</keyword>
<evidence type="ECO:0000313" key="3">
    <source>
        <dbReference type="Proteomes" id="UP000037035"/>
    </source>
</evidence>
<protein>
    <submittedName>
        <fullName evidence="2">Uncharacterized protein</fullName>
    </submittedName>
</protein>
<accession>A0A0L6U975</accession>
<organism evidence="2 3">
    <name type="scientific">Puccinia sorghi</name>
    <dbReference type="NCBI Taxonomy" id="27349"/>
    <lineage>
        <taxon>Eukaryota</taxon>
        <taxon>Fungi</taxon>
        <taxon>Dikarya</taxon>
        <taxon>Basidiomycota</taxon>
        <taxon>Pucciniomycotina</taxon>
        <taxon>Pucciniomycetes</taxon>
        <taxon>Pucciniales</taxon>
        <taxon>Pucciniaceae</taxon>
        <taxon>Puccinia</taxon>
    </lineage>
</organism>
<evidence type="ECO:0000256" key="1">
    <source>
        <dbReference type="SAM" id="MobiDB-lite"/>
    </source>
</evidence>
<evidence type="ECO:0000313" key="2">
    <source>
        <dbReference type="EMBL" id="KNZ45061.1"/>
    </source>
</evidence>
<dbReference type="Proteomes" id="UP000037035">
    <property type="component" value="Unassembled WGS sequence"/>
</dbReference>
<dbReference type="VEuPathDB" id="FungiDB:VP01_8523g1"/>
<name>A0A0L6U975_9BASI</name>